<dbReference type="AlphaFoldDB" id="Q6LBR1"/>
<organism evidence="1">
    <name type="scientific">Mus musculus</name>
    <name type="common">Mouse</name>
    <dbReference type="NCBI Taxonomy" id="10090"/>
    <lineage>
        <taxon>Eukaryota</taxon>
        <taxon>Metazoa</taxon>
        <taxon>Chordata</taxon>
        <taxon>Craniata</taxon>
        <taxon>Vertebrata</taxon>
        <taxon>Euteleostomi</taxon>
        <taxon>Mammalia</taxon>
        <taxon>Eutheria</taxon>
        <taxon>Euarchontoglires</taxon>
        <taxon>Glires</taxon>
        <taxon>Rodentia</taxon>
        <taxon>Myomorpha</taxon>
        <taxon>Muroidea</taxon>
        <taxon>Muridae</taxon>
        <taxon>Murinae</taxon>
        <taxon>Mus</taxon>
        <taxon>Mus</taxon>
    </lineage>
</organism>
<reference evidence="1" key="1">
    <citation type="journal article" date="1989" name="J. Exp. Med.">
        <title>Comparison of exon 5 sequences from 35 class I genes of the BALB/c mouse.</title>
        <authorList>
            <person name="Brorson K.A."/>
            <person name="Hunt S.W. III"/>
            <person name="Hunkapiller T."/>
            <person name="Sun Y.H."/>
            <person name="Cheroutre H."/>
            <person name="Nickerson D.A."/>
            <person name="Hood L."/>
        </authorList>
    </citation>
    <scope>NUCLEOTIDE SEQUENCE</scope>
    <source>
        <strain evidence="1">Domesticus</strain>
    </source>
</reference>
<evidence type="ECO:0000313" key="1">
    <source>
        <dbReference type="EMBL" id="CAE82027.1"/>
    </source>
</evidence>
<protein>
    <submittedName>
        <fullName evidence="1">T9 class I MHC gene (exon 5)</fullName>
    </submittedName>
</protein>
<reference evidence="1" key="2">
    <citation type="submission" date="1989-08" db="EMBL/GenBank/DDBJ databases">
        <authorList>
            <person name="Brorson K."/>
        </authorList>
    </citation>
    <scope>NUCLEOTIDE SEQUENCE</scope>
    <source>
        <strain evidence="1">Domesticus</strain>
    </source>
</reference>
<accession>Q6LBR1</accession>
<proteinExistence type="predicted"/>
<feature type="non-terminal residue" evidence="1">
    <location>
        <position position="1"/>
    </location>
</feature>
<dbReference type="EMBL" id="X16215">
    <property type="protein sequence ID" value="CAE82027.1"/>
    <property type="molecule type" value="Genomic_DNA"/>
</dbReference>
<name>Q6LBR1_MOUSE</name>
<feature type="non-terminal residue" evidence="1">
    <location>
        <position position="34"/>
    </location>
</feature>
<sequence length="34" mass="3835">ACMVPKALDLDCCHGFHFAHHLSLCGLHMHEEEC</sequence>